<organism evidence="2">
    <name type="scientific">Oikopleura dioica</name>
    <name type="common">Tunicate</name>
    <dbReference type="NCBI Taxonomy" id="34765"/>
    <lineage>
        <taxon>Eukaryota</taxon>
        <taxon>Metazoa</taxon>
        <taxon>Chordata</taxon>
        <taxon>Tunicata</taxon>
        <taxon>Appendicularia</taxon>
        <taxon>Copelata</taxon>
        <taxon>Oikopleuridae</taxon>
        <taxon>Oikopleura</taxon>
    </lineage>
</organism>
<feature type="region of interest" description="Disordered" evidence="1">
    <location>
        <begin position="258"/>
        <end position="282"/>
    </location>
</feature>
<dbReference type="EMBL" id="FN654817">
    <property type="protein sequence ID" value="CBY36657.1"/>
    <property type="molecule type" value="Genomic_DNA"/>
</dbReference>
<dbReference type="AlphaFoldDB" id="E4YME8"/>
<feature type="compositionally biased region" description="Low complexity" evidence="1">
    <location>
        <begin position="109"/>
        <end position="125"/>
    </location>
</feature>
<dbReference type="Proteomes" id="UP000011014">
    <property type="component" value="Unassembled WGS sequence"/>
</dbReference>
<proteinExistence type="predicted"/>
<feature type="compositionally biased region" description="Gly residues" evidence="1">
    <location>
        <begin position="451"/>
        <end position="465"/>
    </location>
</feature>
<feature type="compositionally biased region" description="Polar residues" evidence="1">
    <location>
        <begin position="298"/>
        <end position="322"/>
    </location>
</feature>
<feature type="region of interest" description="Disordered" evidence="1">
    <location>
        <begin position="370"/>
        <end position="537"/>
    </location>
</feature>
<feature type="region of interest" description="Disordered" evidence="1">
    <location>
        <begin position="109"/>
        <end position="170"/>
    </location>
</feature>
<feature type="region of interest" description="Disordered" evidence="1">
    <location>
        <begin position="31"/>
        <end position="87"/>
    </location>
</feature>
<evidence type="ECO:0000313" key="2">
    <source>
        <dbReference type="EMBL" id="CBY36657.1"/>
    </source>
</evidence>
<name>E4YME8_OIKDI</name>
<accession>E4YME8</accession>
<feature type="compositionally biased region" description="Basic and acidic residues" evidence="1">
    <location>
        <begin position="65"/>
        <end position="87"/>
    </location>
</feature>
<protein>
    <submittedName>
        <fullName evidence="2">Uncharacterized protein</fullName>
    </submittedName>
</protein>
<gene>
    <name evidence="2" type="ORF">GSOID_T00029684001</name>
</gene>
<feature type="compositionally biased region" description="Gly residues" evidence="1">
    <location>
        <begin position="401"/>
        <end position="435"/>
    </location>
</feature>
<sequence length="537" mass="58041">MSTDIEPIHMISVDVVANLKWTTPKKLASPFEEAPENGLKSAGQINMNLSNEPKQESVLQRLQRQKKEKEQESLKEELEKKTQEVESAKTTMNMMLMSNMATCMMMQNQKPASTAQPTAPSATSQNNGAIPLPKEPTVELPDNYDPNSQIYQPPPRVPLQPPQRNVQPRPTKAPRLHYQARGHHPSFRAPTPARIVPHAPVHRMPAPRQAVPVNPYNQSAQDDFTNLQVEMPTPVAREPAQKVNNHQNASSYETSPIVYQRGPRPAAPGNNSAPGHNAGNYAAPSVSQWETVVPETQQVYTKPPTSSSVPVDSGNSGSQNFSAPYDDEIQDYDLPTSFGGPIKDTTAEETNAEDEMAGYDLPMSFGSTSAAFNGELDDEDPMAYDDGGYSNQGGNSHRGGNRGGYSRGGNRGGNRGGFNNRGGYTNRGGRGGRGGYSDRGRGGYNNNRGGSNRGGSSNRGGGYQSHGGQSNGVTYGGTGNSGDYHGQNNGYSNQKSNGCQDSNNQGYNPRGRGGQRGDFQQRGRSWMGGNASYNNNY</sequence>
<feature type="compositionally biased region" description="Polar residues" evidence="1">
    <location>
        <begin position="486"/>
        <end position="507"/>
    </location>
</feature>
<feature type="region of interest" description="Disordered" evidence="1">
    <location>
        <begin position="298"/>
        <end position="327"/>
    </location>
</feature>
<reference evidence="2" key="1">
    <citation type="journal article" date="2010" name="Science">
        <title>Plasticity of animal genome architecture unmasked by rapid evolution of a pelagic tunicate.</title>
        <authorList>
            <person name="Denoeud F."/>
            <person name="Henriet S."/>
            <person name="Mungpakdee S."/>
            <person name="Aury J.M."/>
            <person name="Da Silva C."/>
            <person name="Brinkmann H."/>
            <person name="Mikhaleva J."/>
            <person name="Olsen L.C."/>
            <person name="Jubin C."/>
            <person name="Canestro C."/>
            <person name="Bouquet J.M."/>
            <person name="Danks G."/>
            <person name="Poulain J."/>
            <person name="Campsteijn C."/>
            <person name="Adamski M."/>
            <person name="Cross I."/>
            <person name="Yadetie F."/>
            <person name="Muffato M."/>
            <person name="Louis A."/>
            <person name="Butcher S."/>
            <person name="Tsagkogeorga G."/>
            <person name="Konrad A."/>
            <person name="Singh S."/>
            <person name="Jensen M.F."/>
            <person name="Cong E.H."/>
            <person name="Eikeseth-Otteraa H."/>
            <person name="Noel B."/>
            <person name="Anthouard V."/>
            <person name="Porcel B.M."/>
            <person name="Kachouri-Lafond R."/>
            <person name="Nishino A."/>
            <person name="Ugolini M."/>
            <person name="Chourrout P."/>
            <person name="Nishida H."/>
            <person name="Aasland R."/>
            <person name="Huzurbazar S."/>
            <person name="Westhof E."/>
            <person name="Delsuc F."/>
            <person name="Lehrach H."/>
            <person name="Reinhardt R."/>
            <person name="Weissenbach J."/>
            <person name="Roy S.W."/>
            <person name="Artiguenave F."/>
            <person name="Postlethwait J.H."/>
            <person name="Manak J.R."/>
            <person name="Thompson E.M."/>
            <person name="Jaillon O."/>
            <person name="Du Pasquier L."/>
            <person name="Boudinot P."/>
            <person name="Liberles D.A."/>
            <person name="Volff J.N."/>
            <person name="Philippe H."/>
            <person name="Lenhard B."/>
            <person name="Roest Crollius H."/>
            <person name="Wincker P."/>
            <person name="Chourrout D."/>
        </authorList>
    </citation>
    <scope>NUCLEOTIDE SEQUENCE [LARGE SCALE GENOMIC DNA]</scope>
</reference>
<evidence type="ECO:0000256" key="1">
    <source>
        <dbReference type="SAM" id="MobiDB-lite"/>
    </source>
</evidence>
<feature type="compositionally biased region" description="Pro residues" evidence="1">
    <location>
        <begin position="152"/>
        <end position="161"/>
    </location>
</feature>
<feature type="compositionally biased region" description="Polar residues" evidence="1">
    <location>
        <begin position="43"/>
        <end position="52"/>
    </location>
</feature>